<keyword evidence="2" id="KW-1185">Reference proteome</keyword>
<dbReference type="NCBIfam" id="NF047352">
    <property type="entry name" value="P_loop_sacsin"/>
    <property type="match status" value="1"/>
</dbReference>
<dbReference type="Gene3D" id="3.30.565.10">
    <property type="entry name" value="Histidine kinase-like ATPase, C-terminal domain"/>
    <property type="match status" value="1"/>
</dbReference>
<accession>V2W502</accession>
<sequence length="1091" mass="126999">MNTEFNQDAMLELYETAADKIIAKMRNVTEFPERYKRSWIWELVQNAKDNVASEFYNQKVSIKIEITPTTFQFSHNYGYFTHKNVEGIIRQVNKKDAKNNGNDEIVNKSVIIGKFGTGFMTTHLLSSKIDVKALYKNNSFRKFIEFPIDRTNLDKDYLIKSIDDSFSIAQKNIESATSHSKEEINFSDYNSTFSYPLDENKKEILNTGIADLFHSLPYTLVFVDGIEKVEINNNGIKTSFIRVDQEPLSEKINLVHIVKNVENESENLIFASLTKPIVCKKTNTEAEIRITIPLQYNNDVYSLNSVQEDTPYIFIDFPLIGTENFNFPMRISCPLFEPTEPRDGILLGETEYGLTNKKIFEISLDLITDFIDFAISNKWDNLYNLAKTSLPKIEQALSKDWFKTKIQNPLRSHLLKSEIVQTETNRILLENALFPYATENKKIEKVWHLAKTLHQDKLPKFEHIHEWHKIIDSTWNTDLRYNLEKLVKEIADYESLSKLMQGITLDKQKTLAWLNSVIEFVISENEKLLSDYGILPNQNGDFRKKSEIYFDKDIPNQLKEILDGFKLGDNRFYWSFTNILLDKSIKGFEEYPAKTTKHISDQFDKLINTIISSGQAHKLKRIFFKLVSFSSDAQKNDREQLRSFSHIIFNGEVKDEIEILPNLDDFNFTLANEYILKLIAEELQEFQTIEKLHEQNFDGKDEKQVIAWLDDFISFVVHFEHGKHEKLLNKFAFIPNQNNGFCKRKALKRDDNIPDDLKEIANTTHINKDWNDWLLHKGLKKVDENLFDQNTTQSLKHIADEIDSYLRNYKGEKQESSFSELVFLLEQSETVKNDKEKKFFPNFLNNRDALIVGTVDKGENLKNIATLVSKHSDKLSTLIQIVESDITLEQLEKFQDTIKLVGAENITNLVAQKNKKQMEDRFLTELGNLAERIFKIEFEKEGFSVEKINNGYGSDFKIRRGNFDCLVEIKSLVDRGNNKKIVRMTRRQAEEATSSSSKKYVLCIFPKASVIPTENDFRTKVKFVTNISEKLKDSVIQAQEFERQREISENQEIGLAFEQWKYKYAISESVWEKTGIDLENFIQMTKNNLSL</sequence>
<dbReference type="InterPro" id="IPR036890">
    <property type="entry name" value="HATPase_C_sf"/>
</dbReference>
<dbReference type="Proteomes" id="UP000017404">
    <property type="component" value="Unassembled WGS sequence"/>
</dbReference>
<dbReference type="STRING" id="202955.GCA_000759995_00300"/>
<gene>
    <name evidence="1" type="ORF">F990_02132</name>
</gene>
<comment type="caution">
    <text evidence="1">The sequence shown here is derived from an EMBL/GenBank/DDBJ whole genome shotgun (WGS) entry which is preliminary data.</text>
</comment>
<dbReference type="AlphaFoldDB" id="V2W502"/>
<name>V2W502_9GAMM</name>
<evidence type="ECO:0008006" key="3">
    <source>
        <dbReference type="Google" id="ProtNLM"/>
    </source>
</evidence>
<dbReference type="eggNOG" id="ENOG502Z8NT">
    <property type="taxonomic scope" value="Bacteria"/>
</dbReference>
<dbReference type="RefSeq" id="WP_018679834.1">
    <property type="nucleotide sequence ID" value="NZ_AYEV01000021.1"/>
</dbReference>
<organism evidence="1 2">
    <name type="scientific">Acinetobacter tjernbergiae DSM 14971 = CIP 107465</name>
    <dbReference type="NCBI Taxonomy" id="1120928"/>
    <lineage>
        <taxon>Bacteria</taxon>
        <taxon>Pseudomonadati</taxon>
        <taxon>Pseudomonadota</taxon>
        <taxon>Gammaproteobacteria</taxon>
        <taxon>Moraxellales</taxon>
        <taxon>Moraxellaceae</taxon>
        <taxon>Acinetobacter</taxon>
    </lineage>
</organism>
<dbReference type="EMBL" id="AYEV01000021">
    <property type="protein sequence ID" value="ESK55094.1"/>
    <property type="molecule type" value="Genomic_DNA"/>
</dbReference>
<dbReference type="PATRIC" id="fig|1120928.5.peg.2158"/>
<proteinExistence type="predicted"/>
<protein>
    <recommendedName>
        <fullName evidence="3">Protein NO VEIN C-terminal domain-containing protein</fullName>
    </recommendedName>
</protein>
<dbReference type="OrthoDB" id="7069425at2"/>
<evidence type="ECO:0000313" key="1">
    <source>
        <dbReference type="EMBL" id="ESK55094.1"/>
    </source>
</evidence>
<reference evidence="1 2" key="1">
    <citation type="submission" date="2013-10" db="EMBL/GenBank/DDBJ databases">
        <title>The Genome Sequence of Acinetobacter tjernbergiae CIP107465.</title>
        <authorList>
            <consortium name="The Broad Institute Genomics Platform"/>
            <consortium name="The Broad Institute Genome Sequencing Center for Infectious Disease"/>
            <person name="Cerqueira G."/>
            <person name="Feldgarden M."/>
            <person name="Courvalin P."/>
            <person name="Grillot-Courvalin C."/>
            <person name="Clermont D."/>
            <person name="Rocha E."/>
            <person name="Yoon E.-J."/>
            <person name="Nemec A."/>
            <person name="Young S.K."/>
            <person name="Zeng Q."/>
            <person name="Gargeya S."/>
            <person name="Fitzgerald M."/>
            <person name="Abouelleil A."/>
            <person name="Alvarado L."/>
            <person name="Berlin A.M."/>
            <person name="Chapman S.B."/>
            <person name="Gainer-Dewar J."/>
            <person name="Goldberg J."/>
            <person name="Gnerre S."/>
            <person name="Griggs A."/>
            <person name="Gujja S."/>
            <person name="Hansen M."/>
            <person name="Howarth C."/>
            <person name="Imamovic A."/>
            <person name="Ireland A."/>
            <person name="Larimer J."/>
            <person name="McCowan C."/>
            <person name="Murphy C."/>
            <person name="Pearson M."/>
            <person name="Poon T.W."/>
            <person name="Priest M."/>
            <person name="Roberts A."/>
            <person name="Saif S."/>
            <person name="Shea T."/>
            <person name="Sykes S."/>
            <person name="Wortman J."/>
            <person name="Nusbaum C."/>
            <person name="Birren B."/>
        </authorList>
    </citation>
    <scope>NUCLEOTIDE SEQUENCE [LARGE SCALE GENOMIC DNA]</scope>
    <source>
        <strain evidence="1 2">CIP 107465</strain>
    </source>
</reference>
<evidence type="ECO:0000313" key="2">
    <source>
        <dbReference type="Proteomes" id="UP000017404"/>
    </source>
</evidence>